<evidence type="ECO:0000256" key="7">
    <source>
        <dbReference type="ARBA" id="ARBA00023002"/>
    </source>
</evidence>
<sequence length="720" mass="80163">MSTLENNDTAVSLDSEVGTSPSVLPLYNSSSSFPNMSSIKSSSLEGYRSMIQFPLNNVPGKDSNSVESRNKGQKQPLHEKLANWAIKDFEYKEIREAIKNTVLKNKELFAIDLNATKEQQRLKTLRQTKALMDSLFATGLLHTSDLKECPSKVVAFIDMVSQIDDCSLMTKLTVNNFLFGAAVYNLGTERHHALLPDIETGKLLGCFAMTELGHGSNVRSLETTATYDPDTDEFIINTPLRTSTKWWIGNAAHAVISAVFARLIINGKDQEVHAFLVPIRGKNGFDLLPGVRIGDIGNKYGLNGVDNGWIQFDNVRIPASNLLDKFGSVEGGSYSSPISNPSKRFATILAQMITGRVTISFGCTRALKAGLVNATRYATKRLQFGPTSNGPEISIMEYPTHYLTIMPMIATAYAFDAIKHYLCKRFQERTDEGEIHVMASGLKATISEYSTISLAELRKLCGGHGYGSYARFNAWISAIDVGRTFEGDNTLLLQQVAKDLLTQFKKEYSGNKFTGTLKYLGKNTSLLISGLNPYTTFRSDESHLLSLQFLLDCMEFRSSKLLIQSAQTVSKRYKITKNSFTAWNQSLEILNHLAKSHTETMIVGKFIDSVNNEKDAETKEMLRKLCQLYGLTRIRADFEFFRNSNYLKKNKAIAIVKLISQLSAELSQHCLLLVKGFGQEEYLIESPLGYEDGDIYENICKKVGGPFTEANYPPIIAAKL</sequence>
<dbReference type="InterPro" id="IPR006091">
    <property type="entry name" value="Acyl-CoA_Oxase/DH_mid-dom"/>
</dbReference>
<accession>A0A8J4V476</accession>
<dbReference type="EMBL" id="AJWJ01000033">
    <property type="protein sequence ID" value="KAF2077293.1"/>
    <property type="molecule type" value="Genomic_DNA"/>
</dbReference>
<dbReference type="OrthoDB" id="538336at2759"/>
<feature type="binding site" evidence="12">
    <location>
        <position position="249"/>
    </location>
    <ligand>
        <name>FAD</name>
        <dbReference type="ChEBI" id="CHEBI:57692"/>
    </ligand>
</feature>
<dbReference type="GO" id="GO:0005504">
    <property type="term" value="F:fatty acid binding"/>
    <property type="evidence" value="ECO:0007669"/>
    <property type="project" value="TreeGrafter"/>
</dbReference>
<dbReference type="SUPFAM" id="SSF47203">
    <property type="entry name" value="Acyl-CoA dehydrogenase C-terminal domain-like"/>
    <property type="match status" value="2"/>
</dbReference>
<dbReference type="PIRSF" id="PIRSF000168">
    <property type="entry name" value="Acyl-CoA_oxidase"/>
    <property type="match status" value="1"/>
</dbReference>
<evidence type="ECO:0000256" key="11">
    <source>
        <dbReference type="PIRSR" id="PIRSR000168-1"/>
    </source>
</evidence>
<feature type="active site" description="Proton acceptor" evidence="11">
    <location>
        <position position="486"/>
    </location>
</feature>
<feature type="domain" description="Acyl-CoA oxidase/dehydrogenase middle" evidence="14">
    <location>
        <begin position="206"/>
        <end position="315"/>
    </location>
</feature>
<comment type="subcellular location">
    <subcellularLocation>
        <location evidence="2">Peroxisome</location>
    </subcellularLocation>
</comment>
<reference evidence="16" key="1">
    <citation type="submission" date="2020-01" db="EMBL/GenBank/DDBJ databases">
        <title>Development of genomics and gene disruption for Polysphondylium violaceum indicates a role for the polyketide synthase stlB in stalk morphogenesis.</title>
        <authorList>
            <person name="Narita B."/>
            <person name="Kawabe Y."/>
            <person name="Kin K."/>
            <person name="Saito T."/>
            <person name="Gibbs R."/>
            <person name="Kuspa A."/>
            <person name="Muzny D."/>
            <person name="Queller D."/>
            <person name="Richards S."/>
            <person name="Strassman J."/>
            <person name="Sucgang R."/>
            <person name="Worley K."/>
            <person name="Schaap P."/>
        </authorList>
    </citation>
    <scope>NUCLEOTIDE SEQUENCE</scope>
    <source>
        <strain evidence="16">QSvi11</strain>
    </source>
</reference>
<feature type="binding site" evidence="12">
    <location>
        <position position="210"/>
    </location>
    <ligand>
        <name>FAD</name>
        <dbReference type="ChEBI" id="CHEBI:57692"/>
    </ligand>
</feature>
<evidence type="ECO:0000256" key="2">
    <source>
        <dbReference type="ARBA" id="ARBA00004275"/>
    </source>
</evidence>
<evidence type="ECO:0000259" key="15">
    <source>
        <dbReference type="Pfam" id="PF22924"/>
    </source>
</evidence>
<keyword evidence="7" id="KW-0560">Oxidoreductase</keyword>
<evidence type="ECO:0000313" key="17">
    <source>
        <dbReference type="Proteomes" id="UP000695562"/>
    </source>
</evidence>
<protein>
    <recommendedName>
        <fullName evidence="10">Acyl-coenzyme A oxidase</fullName>
    </recommendedName>
</protein>
<keyword evidence="5 10" id="KW-0274">FAD</keyword>
<evidence type="ECO:0000256" key="6">
    <source>
        <dbReference type="ARBA" id="ARBA00022832"/>
    </source>
</evidence>
<dbReference type="GO" id="GO:0005777">
    <property type="term" value="C:peroxisome"/>
    <property type="evidence" value="ECO:0007669"/>
    <property type="project" value="UniProtKB-SubCell"/>
</dbReference>
<gene>
    <name evidence="16" type="ORF">CYY_001418</name>
</gene>
<dbReference type="PANTHER" id="PTHR10909">
    <property type="entry name" value="ELECTRON TRANSPORT OXIDOREDUCTASE"/>
    <property type="match status" value="1"/>
</dbReference>
<dbReference type="Gene3D" id="1.20.140.10">
    <property type="entry name" value="Butyryl-CoA Dehydrogenase, subunit A, domain 3"/>
    <property type="match status" value="2"/>
</dbReference>
<keyword evidence="6" id="KW-0276">Fatty acid metabolism</keyword>
<evidence type="ECO:0000256" key="9">
    <source>
        <dbReference type="ARBA" id="ARBA00023140"/>
    </source>
</evidence>
<evidence type="ECO:0000256" key="4">
    <source>
        <dbReference type="ARBA" id="ARBA00022630"/>
    </source>
</evidence>
<feature type="domain" description="Acyl-CoA oxidase C-terminal" evidence="13">
    <location>
        <begin position="547"/>
        <end position="703"/>
    </location>
</feature>
<dbReference type="FunFam" id="2.40.110.10:FF:000005">
    <property type="entry name" value="Acyl-coenzyme A oxidase"/>
    <property type="match status" value="1"/>
</dbReference>
<evidence type="ECO:0000259" key="13">
    <source>
        <dbReference type="Pfam" id="PF01756"/>
    </source>
</evidence>
<dbReference type="GO" id="GO:0033540">
    <property type="term" value="P:fatty acid beta-oxidation using acyl-CoA oxidase"/>
    <property type="evidence" value="ECO:0007669"/>
    <property type="project" value="TreeGrafter"/>
</dbReference>
<comment type="cofactor">
    <cofactor evidence="1">
        <name>FAD</name>
        <dbReference type="ChEBI" id="CHEBI:57692"/>
    </cofactor>
</comment>
<evidence type="ECO:0000259" key="14">
    <source>
        <dbReference type="Pfam" id="PF02770"/>
    </source>
</evidence>
<dbReference type="Pfam" id="PF01756">
    <property type="entry name" value="ACOX"/>
    <property type="match status" value="1"/>
</dbReference>
<dbReference type="GO" id="GO:0003997">
    <property type="term" value="F:acyl-CoA oxidase activity"/>
    <property type="evidence" value="ECO:0007669"/>
    <property type="project" value="InterPro"/>
</dbReference>
<keyword evidence="9" id="KW-0576">Peroxisome</keyword>
<comment type="similarity">
    <text evidence="3 10">Belongs to the acyl-CoA oxidase family.</text>
</comment>
<evidence type="ECO:0000256" key="1">
    <source>
        <dbReference type="ARBA" id="ARBA00001974"/>
    </source>
</evidence>
<dbReference type="Pfam" id="PF02770">
    <property type="entry name" value="Acyl-CoA_dh_M"/>
    <property type="match status" value="1"/>
</dbReference>
<keyword evidence="17" id="KW-1185">Reference proteome</keyword>
<evidence type="ECO:0000256" key="12">
    <source>
        <dbReference type="PIRSR" id="PIRSR000168-2"/>
    </source>
</evidence>
<evidence type="ECO:0000256" key="3">
    <source>
        <dbReference type="ARBA" id="ARBA00006288"/>
    </source>
</evidence>
<dbReference type="InterPro" id="IPR012258">
    <property type="entry name" value="Acyl-CoA_oxidase"/>
</dbReference>
<dbReference type="Proteomes" id="UP000695562">
    <property type="component" value="Unassembled WGS sequence"/>
</dbReference>
<keyword evidence="4 10" id="KW-0285">Flavoprotein</keyword>
<evidence type="ECO:0000256" key="10">
    <source>
        <dbReference type="PIRNR" id="PIRNR000168"/>
    </source>
</evidence>
<dbReference type="Pfam" id="PF22924">
    <property type="entry name" value="ACOX_C_alpha1"/>
    <property type="match status" value="1"/>
</dbReference>
<comment type="caution">
    <text evidence="16">The sequence shown here is derived from an EMBL/GenBank/DDBJ whole genome shotgun (WGS) entry which is preliminary data.</text>
</comment>
<evidence type="ECO:0000256" key="5">
    <source>
        <dbReference type="ARBA" id="ARBA00022827"/>
    </source>
</evidence>
<proteinExistence type="inferred from homology"/>
<dbReference type="FunFam" id="1.20.140.10:FF:000010">
    <property type="entry name" value="Acyl-coenzyme A oxidase"/>
    <property type="match status" value="1"/>
</dbReference>
<dbReference type="Gene3D" id="2.40.110.10">
    <property type="entry name" value="Butyryl-CoA Dehydrogenase, subunit A, domain 2"/>
    <property type="match status" value="1"/>
</dbReference>
<dbReference type="GO" id="GO:0055088">
    <property type="term" value="P:lipid homeostasis"/>
    <property type="evidence" value="ECO:0007669"/>
    <property type="project" value="TreeGrafter"/>
</dbReference>
<dbReference type="InterPro" id="IPR009100">
    <property type="entry name" value="AcylCoA_DH/oxidase_NM_dom_sf"/>
</dbReference>
<keyword evidence="8" id="KW-0443">Lipid metabolism</keyword>
<evidence type="ECO:0000256" key="8">
    <source>
        <dbReference type="ARBA" id="ARBA00023098"/>
    </source>
</evidence>
<name>A0A8J4V476_9MYCE</name>
<dbReference type="SUPFAM" id="SSF56645">
    <property type="entry name" value="Acyl-CoA dehydrogenase NM domain-like"/>
    <property type="match status" value="1"/>
</dbReference>
<dbReference type="InterPro" id="IPR046373">
    <property type="entry name" value="Acyl-CoA_Oxase/DH_mid-dom_sf"/>
</dbReference>
<dbReference type="FunFam" id="1.20.140.10:FF:000007">
    <property type="entry name" value="Acyl-coenzyme A oxidase"/>
    <property type="match status" value="1"/>
</dbReference>
<dbReference type="PANTHER" id="PTHR10909:SF378">
    <property type="entry name" value="ACYL-COENZYME A OXIDASE"/>
    <property type="match status" value="1"/>
</dbReference>
<dbReference type="AlphaFoldDB" id="A0A8J4V476"/>
<dbReference type="InterPro" id="IPR002655">
    <property type="entry name" value="Acyl-CoA_oxidase_C"/>
</dbReference>
<dbReference type="InterPro" id="IPR036250">
    <property type="entry name" value="AcylCo_DH-like_C"/>
</dbReference>
<evidence type="ECO:0000313" key="16">
    <source>
        <dbReference type="EMBL" id="KAF2077293.1"/>
    </source>
</evidence>
<dbReference type="GO" id="GO:0071949">
    <property type="term" value="F:FAD binding"/>
    <property type="evidence" value="ECO:0007669"/>
    <property type="project" value="InterPro"/>
</dbReference>
<dbReference type="InterPro" id="IPR055060">
    <property type="entry name" value="ACOX_C_alpha1"/>
</dbReference>
<feature type="domain" description="Acyl-CoA oxidase C-alpha1" evidence="15">
    <location>
        <begin position="351"/>
        <end position="501"/>
    </location>
</feature>
<organism evidence="16 17">
    <name type="scientific">Polysphondylium violaceum</name>
    <dbReference type="NCBI Taxonomy" id="133409"/>
    <lineage>
        <taxon>Eukaryota</taxon>
        <taxon>Amoebozoa</taxon>
        <taxon>Evosea</taxon>
        <taxon>Eumycetozoa</taxon>
        <taxon>Dictyostelia</taxon>
        <taxon>Dictyosteliales</taxon>
        <taxon>Dictyosteliaceae</taxon>
        <taxon>Polysphondylium</taxon>
    </lineage>
</organism>